<keyword evidence="2" id="KW-1185">Reference proteome</keyword>
<gene>
    <name evidence="1" type="ORF">SBP02_11945</name>
</gene>
<organism evidence="1 2">
    <name type="scientific">Pseudomonas benzenivorans</name>
    <dbReference type="NCBI Taxonomy" id="556533"/>
    <lineage>
        <taxon>Bacteria</taxon>
        <taxon>Pseudomonadati</taxon>
        <taxon>Pseudomonadota</taxon>
        <taxon>Gammaproteobacteria</taxon>
        <taxon>Pseudomonadales</taxon>
        <taxon>Pseudomonadaceae</taxon>
        <taxon>Pseudomonas</taxon>
    </lineage>
</organism>
<reference evidence="1 2" key="1">
    <citation type="submission" date="2023-11" db="EMBL/GenBank/DDBJ databases">
        <title>Complete genome of Pseudomonas benzenivorans BA3361.</title>
        <authorList>
            <person name="Shin S.Y."/>
            <person name="Song J."/>
            <person name="Kang H."/>
        </authorList>
    </citation>
    <scope>NUCLEOTIDE SEQUENCE [LARGE SCALE GENOMIC DNA]</scope>
    <source>
        <strain evidence="1 2">HNIBRBA3361</strain>
    </source>
</reference>
<protein>
    <submittedName>
        <fullName evidence="1">Uncharacterized protein</fullName>
    </submittedName>
</protein>
<evidence type="ECO:0000313" key="1">
    <source>
        <dbReference type="EMBL" id="WPC03497.1"/>
    </source>
</evidence>
<name>A0ABZ0PQT4_9PSED</name>
<dbReference type="RefSeq" id="WP_318641999.1">
    <property type="nucleotide sequence ID" value="NZ_CP137892.1"/>
</dbReference>
<proteinExistence type="predicted"/>
<sequence length="180" mass="20682">MDLGIPLSTNETNPIKYIYEYVKASDSVGAIYNAATQMSEPFALEQDEYFSFFVQACDDFISLFPGLEFPEPRRFLRFEYVLVDPLAKEYINNPSKKHLEKYLEHKEVLTQQAETLLSDLGIKDLADDVDSEIGVFMDIINTGITENDLRAKLGEIYLHNPEKDHLRKYAKAELMKDLGM</sequence>
<evidence type="ECO:0000313" key="2">
    <source>
        <dbReference type="Proteomes" id="UP001305928"/>
    </source>
</evidence>
<dbReference type="EMBL" id="CP137892">
    <property type="protein sequence ID" value="WPC03497.1"/>
    <property type="molecule type" value="Genomic_DNA"/>
</dbReference>
<accession>A0ABZ0PQT4</accession>
<dbReference type="Proteomes" id="UP001305928">
    <property type="component" value="Chromosome"/>
</dbReference>